<dbReference type="SUPFAM" id="SSF57850">
    <property type="entry name" value="RING/U-box"/>
    <property type="match status" value="1"/>
</dbReference>
<dbReference type="InterPro" id="IPR013083">
    <property type="entry name" value="Znf_RING/FYVE/PHD"/>
</dbReference>
<keyword evidence="8" id="KW-1185">Reference proteome</keyword>
<feature type="compositionally biased region" description="Low complexity" evidence="5">
    <location>
        <begin position="10"/>
        <end position="27"/>
    </location>
</feature>
<dbReference type="Gene3D" id="3.30.40.10">
    <property type="entry name" value="Zinc/RING finger domain, C3HC4 (zinc finger)"/>
    <property type="match status" value="1"/>
</dbReference>
<keyword evidence="1" id="KW-0479">Metal-binding</keyword>
<feature type="domain" description="RING-type" evidence="6">
    <location>
        <begin position="426"/>
        <end position="522"/>
    </location>
</feature>
<feature type="region of interest" description="Disordered" evidence="5">
    <location>
        <begin position="156"/>
        <end position="270"/>
    </location>
</feature>
<dbReference type="Pfam" id="PF13639">
    <property type="entry name" value="zf-RING_2"/>
    <property type="match status" value="1"/>
</dbReference>
<evidence type="ECO:0000256" key="2">
    <source>
        <dbReference type="ARBA" id="ARBA00022771"/>
    </source>
</evidence>
<feature type="compositionally biased region" description="Polar residues" evidence="5">
    <location>
        <begin position="51"/>
        <end position="75"/>
    </location>
</feature>
<evidence type="ECO:0000256" key="4">
    <source>
        <dbReference type="PROSITE-ProRule" id="PRU00175"/>
    </source>
</evidence>
<evidence type="ECO:0000256" key="3">
    <source>
        <dbReference type="ARBA" id="ARBA00022833"/>
    </source>
</evidence>
<dbReference type="EMBL" id="JANAWD010000008">
    <property type="protein sequence ID" value="KAJ3491722.1"/>
    <property type="molecule type" value="Genomic_DNA"/>
</dbReference>
<feature type="compositionally biased region" description="Low complexity" evidence="5">
    <location>
        <begin position="178"/>
        <end position="201"/>
    </location>
</feature>
<feature type="region of interest" description="Disordered" evidence="5">
    <location>
        <begin position="532"/>
        <end position="576"/>
    </location>
</feature>
<keyword evidence="2 4" id="KW-0863">Zinc-finger</keyword>
<feature type="compositionally biased region" description="Low complexity" evidence="5">
    <location>
        <begin position="298"/>
        <end position="307"/>
    </location>
</feature>
<evidence type="ECO:0000313" key="7">
    <source>
        <dbReference type="EMBL" id="KAJ3491722.1"/>
    </source>
</evidence>
<feature type="region of interest" description="Disordered" evidence="5">
    <location>
        <begin position="333"/>
        <end position="357"/>
    </location>
</feature>
<feature type="compositionally biased region" description="Pro residues" evidence="5">
    <location>
        <begin position="202"/>
        <end position="211"/>
    </location>
</feature>
<dbReference type="PANTHER" id="PTHR15710">
    <property type="entry name" value="E3 UBIQUITIN-PROTEIN LIGASE PRAJA"/>
    <property type="match status" value="1"/>
</dbReference>
<feature type="region of interest" description="Disordered" evidence="5">
    <location>
        <begin position="437"/>
        <end position="490"/>
    </location>
</feature>
<dbReference type="GO" id="GO:0008270">
    <property type="term" value="F:zinc ion binding"/>
    <property type="evidence" value="ECO:0007669"/>
    <property type="project" value="UniProtKB-KW"/>
</dbReference>
<accession>A0AAD5YNV4</accession>
<protein>
    <recommendedName>
        <fullName evidence="6">RING-type domain-containing protein</fullName>
    </recommendedName>
</protein>
<feature type="region of interest" description="Disordered" evidence="5">
    <location>
        <begin position="1"/>
        <end position="29"/>
    </location>
</feature>
<dbReference type="PROSITE" id="PS50089">
    <property type="entry name" value="ZF_RING_2"/>
    <property type="match status" value="1"/>
</dbReference>
<proteinExistence type="predicted"/>
<evidence type="ECO:0000256" key="5">
    <source>
        <dbReference type="SAM" id="MobiDB-lite"/>
    </source>
</evidence>
<evidence type="ECO:0000313" key="8">
    <source>
        <dbReference type="Proteomes" id="UP001212997"/>
    </source>
</evidence>
<reference evidence="7" key="1">
    <citation type="submission" date="2022-07" db="EMBL/GenBank/DDBJ databases">
        <title>Genome Sequence of Physisporinus lineatus.</title>
        <authorList>
            <person name="Buettner E."/>
        </authorList>
    </citation>
    <scope>NUCLEOTIDE SEQUENCE</scope>
    <source>
        <strain evidence="7">VT162</strain>
    </source>
</reference>
<comment type="caution">
    <text evidence="7">The sequence shown here is derived from an EMBL/GenBank/DDBJ whole genome shotgun (WGS) entry which is preliminary data.</text>
</comment>
<feature type="region of interest" description="Disordered" evidence="5">
    <location>
        <begin position="291"/>
        <end position="319"/>
    </location>
</feature>
<organism evidence="7 8">
    <name type="scientific">Meripilus lineatus</name>
    <dbReference type="NCBI Taxonomy" id="2056292"/>
    <lineage>
        <taxon>Eukaryota</taxon>
        <taxon>Fungi</taxon>
        <taxon>Dikarya</taxon>
        <taxon>Basidiomycota</taxon>
        <taxon>Agaricomycotina</taxon>
        <taxon>Agaricomycetes</taxon>
        <taxon>Polyporales</taxon>
        <taxon>Meripilaceae</taxon>
        <taxon>Meripilus</taxon>
    </lineage>
</organism>
<dbReference type="SMART" id="SM00184">
    <property type="entry name" value="RING"/>
    <property type="match status" value="1"/>
</dbReference>
<name>A0AAD5YNV4_9APHY</name>
<feature type="region of interest" description="Disordered" evidence="5">
    <location>
        <begin position="105"/>
        <end position="134"/>
    </location>
</feature>
<feature type="region of interest" description="Disordered" evidence="5">
    <location>
        <begin position="47"/>
        <end position="81"/>
    </location>
</feature>
<evidence type="ECO:0000259" key="6">
    <source>
        <dbReference type="PROSITE" id="PS50089"/>
    </source>
</evidence>
<gene>
    <name evidence="7" type="ORF">NLI96_g487</name>
</gene>
<sequence>MSNNRDRGSNHSNGSNNSDRNSNESRNIIQDTLVPAIRRVLRHTRIGGGQQATSQSHNNPQSSGVQSTDSHQSAPFTIPPAPIARQEDVPMASLLSRILCISDVHHQQQDSDPIPPPGSPSHTQPLSPAAPAQSVVNPNLARPTLSHPIFNSLHSSFTDYSDMPRLQSDSEDEDEVDVQMVDAEGTPSLAPPSSSTTTPFVSAPPTPPTHPPSRNGRRARVDDDDDDEDLRATNRPRRHSTTQSDPGPPPVTQPANPLNIPPPPLPHTHRRFVLGEETGLGRVVFDVVVGHPTAGAPHDGQNQQAQDGDAHHHDNLDQPDGVVFLDLPFPMGGEDHAQLDPNGGQPPNLDNFGPQNPAGFFDMLMGMMGGGAPLGFSEEEEDPERAKKLMGGLEVVDEGLIKRLERVGFGGDGKDGHSGEPGPVNCAVCWEGLSEEVSDEEVEPKLDASQNASSVVGDDPSAPPPSFEEAVASTSSTEVPPPPPPKTRKRKVVTLPCSHLFHEECLTPWFSRPHRTTCPTCRFDIDPQSLTYVPRPRRTRATPRANPNTGPPTAAQAHPQPTTGGVTNNEDRPVQTPLLRNPAGNAMSIGDFFESAGLPFPESLATRRSRATPRVNPNAEPPIVRQAHPQPTPGVSRLMKSVQFRLPAPKSHTEHCP</sequence>
<dbReference type="AlphaFoldDB" id="A0AAD5YNV4"/>
<dbReference type="InterPro" id="IPR001841">
    <property type="entry name" value="Znf_RING"/>
</dbReference>
<feature type="compositionally biased region" description="Low complexity" evidence="5">
    <location>
        <begin position="542"/>
        <end position="564"/>
    </location>
</feature>
<keyword evidence="3" id="KW-0862">Zinc</keyword>
<dbReference type="Proteomes" id="UP001212997">
    <property type="component" value="Unassembled WGS sequence"/>
</dbReference>
<evidence type="ECO:0000256" key="1">
    <source>
        <dbReference type="ARBA" id="ARBA00022723"/>
    </source>
</evidence>
<feature type="region of interest" description="Disordered" evidence="5">
    <location>
        <begin position="607"/>
        <end position="635"/>
    </location>
</feature>